<sequence>MDVNLSTSTPNTTGPYHDAAGPWILIILVIIILTIVVGNLLVIIAVARTSQLQTTTNIFIMSLACADLIMGVFVVPLGATIIVSGNWQLDNTFCEFWTSVDVLCVTASIETLCVIAVDRYIAITKPLRHKVLLNKWRARLIVCLVWVVSALISFVPIMKGYWRAEDDPKAKMCYNDTNCCDFVTNLGFAIISSIVSFYIPLVIMIFVYAKVFLIATRQVQLIDKNRMRFQNECLTSSMQVGPHINNTLPSACAGPSSCSNAARRKSAKRRPSRLMLVKEHKALKTLGIIMGTFTVCWLPFFVANILNAFNRDVPPESIFRLLNWLGYINSGLNPIIYCRSPEFRTAFKNLLGCPWLSNLRLNTFYKELRTRCSCFLWQAESGTARSFQKSPNSRIEGNESLASSQGSSKSEEVSPGPLQSNGSPQFSDLSDPETKFFTLQENDG</sequence>
<comment type="subcellular location">
    <subcellularLocation>
        <location evidence="1">Cell membrane</location>
        <topology evidence="1">Multi-pass membrane protein</topology>
    </subcellularLocation>
</comment>
<feature type="transmembrane region" description="Helical" evidence="12">
    <location>
        <begin position="182"/>
        <end position="208"/>
    </location>
</feature>
<evidence type="ECO:0000313" key="15">
    <source>
        <dbReference type="Proteomes" id="UP000261640"/>
    </source>
</evidence>
<reference evidence="14" key="1">
    <citation type="submission" date="2025-08" db="UniProtKB">
        <authorList>
            <consortium name="Ensembl"/>
        </authorList>
    </citation>
    <scope>IDENTIFICATION</scope>
</reference>
<dbReference type="GO" id="GO:0051379">
    <property type="term" value="F:epinephrine binding"/>
    <property type="evidence" value="ECO:0007669"/>
    <property type="project" value="TreeGrafter"/>
</dbReference>
<dbReference type="SMART" id="SM01381">
    <property type="entry name" value="7TM_GPCR_Srsx"/>
    <property type="match status" value="1"/>
</dbReference>
<evidence type="ECO:0000313" key="14">
    <source>
        <dbReference type="Ensembl" id="ENSMAMP00000013692.1"/>
    </source>
</evidence>
<dbReference type="PANTHER" id="PTHR24248:SF3">
    <property type="entry name" value="BETA-3 ADRENERGIC RECEPTOR"/>
    <property type="match status" value="1"/>
</dbReference>
<keyword evidence="7" id="KW-1015">Disulfide bond</keyword>
<dbReference type="GO" id="GO:0002025">
    <property type="term" value="P:norepinephrine-epinephrine-mediated vasodilation involved in regulation of systemic arterial blood pressure"/>
    <property type="evidence" value="ECO:0007669"/>
    <property type="project" value="TreeGrafter"/>
</dbReference>
<protein>
    <submittedName>
        <fullName evidence="14">Adrenoceptor beta 3a</fullName>
    </submittedName>
</protein>
<dbReference type="GO" id="GO:0043410">
    <property type="term" value="P:positive regulation of MAPK cascade"/>
    <property type="evidence" value="ECO:0007669"/>
    <property type="project" value="TreeGrafter"/>
</dbReference>
<dbReference type="PRINTS" id="PR00561">
    <property type="entry name" value="ADRENRGCB1AR"/>
</dbReference>
<dbReference type="GO" id="GO:0004940">
    <property type="term" value="F:beta1-adrenergic receptor activity"/>
    <property type="evidence" value="ECO:0007669"/>
    <property type="project" value="InterPro"/>
</dbReference>
<evidence type="ECO:0000256" key="5">
    <source>
        <dbReference type="ARBA" id="ARBA00023040"/>
    </source>
</evidence>
<dbReference type="STRING" id="205130.ENSMAMP00000013692"/>
<evidence type="ECO:0000256" key="11">
    <source>
        <dbReference type="SAM" id="MobiDB-lite"/>
    </source>
</evidence>
<keyword evidence="15" id="KW-1185">Reference proteome</keyword>
<evidence type="ECO:0000256" key="10">
    <source>
        <dbReference type="RuleBase" id="RU000688"/>
    </source>
</evidence>
<feature type="transmembrane region" description="Helical" evidence="12">
    <location>
        <begin position="282"/>
        <end position="306"/>
    </location>
</feature>
<comment type="similarity">
    <text evidence="10">Belongs to the G-protein coupled receptor 1 family.</text>
</comment>
<dbReference type="GO" id="GO:0015052">
    <property type="term" value="F:beta3-adrenergic receptor activity"/>
    <property type="evidence" value="ECO:0007669"/>
    <property type="project" value="TreeGrafter"/>
</dbReference>
<name>A0A3Q3LKE7_9TELE</name>
<dbReference type="InterPro" id="IPR000276">
    <property type="entry name" value="GPCR_Rhodpsn"/>
</dbReference>
<dbReference type="Gene3D" id="1.20.1070.10">
    <property type="entry name" value="Rhodopsin 7-helix transmembrane proteins"/>
    <property type="match status" value="1"/>
</dbReference>
<organism evidence="14 15">
    <name type="scientific">Mastacembelus armatus</name>
    <name type="common">zig-zag eel</name>
    <dbReference type="NCBI Taxonomy" id="205130"/>
    <lineage>
        <taxon>Eukaryota</taxon>
        <taxon>Metazoa</taxon>
        <taxon>Chordata</taxon>
        <taxon>Craniata</taxon>
        <taxon>Vertebrata</taxon>
        <taxon>Euteleostomi</taxon>
        <taxon>Actinopterygii</taxon>
        <taxon>Neopterygii</taxon>
        <taxon>Teleostei</taxon>
        <taxon>Neoteleostei</taxon>
        <taxon>Acanthomorphata</taxon>
        <taxon>Anabantaria</taxon>
        <taxon>Synbranchiformes</taxon>
        <taxon>Mastacembelidae</taxon>
        <taxon>Mastacembelus</taxon>
    </lineage>
</organism>
<evidence type="ECO:0000256" key="1">
    <source>
        <dbReference type="ARBA" id="ARBA00004651"/>
    </source>
</evidence>
<dbReference type="CDD" id="cd15058">
    <property type="entry name" value="7tmA_Beta_AR"/>
    <property type="match status" value="1"/>
</dbReference>
<dbReference type="GO" id="GO:0005886">
    <property type="term" value="C:plasma membrane"/>
    <property type="evidence" value="ECO:0007669"/>
    <property type="project" value="UniProtKB-SubCell"/>
</dbReference>
<dbReference type="Pfam" id="PF00001">
    <property type="entry name" value="7tm_1"/>
    <property type="match status" value="1"/>
</dbReference>
<evidence type="ECO:0000256" key="4">
    <source>
        <dbReference type="ARBA" id="ARBA00022989"/>
    </source>
</evidence>
<dbReference type="Proteomes" id="UP000261640">
    <property type="component" value="Unplaced"/>
</dbReference>
<keyword evidence="8 10" id="KW-0675">Receptor</keyword>
<evidence type="ECO:0000256" key="7">
    <source>
        <dbReference type="ARBA" id="ARBA00023157"/>
    </source>
</evidence>
<keyword evidence="5 10" id="KW-0297">G-protein coupled receptor</keyword>
<dbReference type="AlphaFoldDB" id="A0A3Q3LKE7"/>
<evidence type="ECO:0000256" key="8">
    <source>
        <dbReference type="ARBA" id="ARBA00023170"/>
    </source>
</evidence>
<dbReference type="PRINTS" id="PR00237">
    <property type="entry name" value="GPCRRHODOPSN"/>
</dbReference>
<feature type="domain" description="G-protein coupled receptors family 1 profile" evidence="13">
    <location>
        <begin position="38"/>
        <end position="337"/>
    </location>
</feature>
<dbReference type="InterPro" id="IPR017452">
    <property type="entry name" value="GPCR_Rhodpsn_7TM"/>
</dbReference>
<evidence type="ECO:0000256" key="9">
    <source>
        <dbReference type="ARBA" id="ARBA00023224"/>
    </source>
</evidence>
<keyword evidence="6 12" id="KW-0472">Membrane</keyword>
<reference evidence="14" key="2">
    <citation type="submission" date="2025-09" db="UniProtKB">
        <authorList>
            <consortium name="Ensembl"/>
        </authorList>
    </citation>
    <scope>IDENTIFICATION</scope>
</reference>
<dbReference type="GeneID" id="113138883"/>
<dbReference type="PANTHER" id="PTHR24248">
    <property type="entry name" value="ADRENERGIC RECEPTOR-RELATED G-PROTEIN COUPLED RECEPTOR"/>
    <property type="match status" value="1"/>
</dbReference>
<feature type="transmembrane region" description="Helical" evidence="12">
    <location>
        <begin position="96"/>
        <end position="117"/>
    </location>
</feature>
<dbReference type="GeneTree" id="ENSGT00940000158663"/>
<dbReference type="GO" id="GO:0071880">
    <property type="term" value="P:adenylate cyclase-activating adrenergic receptor signaling pathway"/>
    <property type="evidence" value="ECO:0007669"/>
    <property type="project" value="TreeGrafter"/>
</dbReference>
<feature type="transmembrane region" description="Helical" evidence="12">
    <location>
        <begin position="58"/>
        <end position="84"/>
    </location>
</feature>
<dbReference type="Ensembl" id="ENSMAMT00000014069.2">
    <property type="protein sequence ID" value="ENSMAMP00000013692.1"/>
    <property type="gene ID" value="ENSMAMG00000009284.2"/>
</dbReference>
<evidence type="ECO:0000256" key="12">
    <source>
        <dbReference type="SAM" id="Phobius"/>
    </source>
</evidence>
<keyword evidence="4 12" id="KW-1133">Transmembrane helix</keyword>
<feature type="transmembrane region" description="Helical" evidence="12">
    <location>
        <begin position="20"/>
        <end position="46"/>
    </location>
</feature>
<keyword evidence="3 10" id="KW-0812">Transmembrane</keyword>
<dbReference type="GO" id="GO:0045823">
    <property type="term" value="P:positive regulation of heart contraction"/>
    <property type="evidence" value="ECO:0007669"/>
    <property type="project" value="InterPro"/>
</dbReference>
<evidence type="ECO:0000259" key="13">
    <source>
        <dbReference type="PROSITE" id="PS50262"/>
    </source>
</evidence>
<evidence type="ECO:0000256" key="3">
    <source>
        <dbReference type="ARBA" id="ARBA00022692"/>
    </source>
</evidence>
<keyword evidence="2" id="KW-1003">Cell membrane</keyword>
<feature type="region of interest" description="Disordered" evidence="11">
    <location>
        <begin position="387"/>
        <end position="444"/>
    </location>
</feature>
<dbReference type="RefSeq" id="XP_026177495.1">
    <property type="nucleotide sequence ID" value="XM_026321710.1"/>
</dbReference>
<dbReference type="InParanoid" id="A0A3Q3LKE7"/>
<keyword evidence="9 10" id="KW-0807">Transducer</keyword>
<proteinExistence type="inferred from homology"/>
<evidence type="ECO:0000256" key="2">
    <source>
        <dbReference type="ARBA" id="ARBA00022475"/>
    </source>
</evidence>
<feature type="compositionally biased region" description="Polar residues" evidence="11">
    <location>
        <begin position="417"/>
        <end position="428"/>
    </location>
</feature>
<accession>A0A3Q3LKE7</accession>
<feature type="transmembrane region" description="Helical" evidence="12">
    <location>
        <begin position="138"/>
        <end position="162"/>
    </location>
</feature>
<dbReference type="CTD" id="558248"/>
<dbReference type="OrthoDB" id="5983033at2759"/>
<dbReference type="SUPFAM" id="SSF81321">
    <property type="entry name" value="Family A G protein-coupled receptor-like"/>
    <property type="match status" value="1"/>
</dbReference>
<evidence type="ECO:0000256" key="6">
    <source>
        <dbReference type="ARBA" id="ARBA00023136"/>
    </source>
</evidence>
<dbReference type="PROSITE" id="PS00237">
    <property type="entry name" value="G_PROTEIN_RECEP_F1_1"/>
    <property type="match status" value="1"/>
</dbReference>
<feature type="compositionally biased region" description="Low complexity" evidence="11">
    <location>
        <begin position="399"/>
        <end position="408"/>
    </location>
</feature>
<dbReference type="PROSITE" id="PS50262">
    <property type="entry name" value="G_PROTEIN_RECEP_F1_2"/>
    <property type="match status" value="1"/>
</dbReference>
<dbReference type="InterPro" id="IPR000507">
    <property type="entry name" value="ADRB1_rcpt"/>
</dbReference>